<comment type="caution">
    <text evidence="1">The sequence shown here is derived from an EMBL/GenBank/DDBJ whole genome shotgun (WGS) entry which is preliminary data.</text>
</comment>
<dbReference type="EMBL" id="DUZY01000003">
    <property type="protein sequence ID" value="DAD31618.1"/>
    <property type="molecule type" value="Genomic_DNA"/>
</dbReference>
<evidence type="ECO:0000313" key="2">
    <source>
        <dbReference type="Proteomes" id="UP000607653"/>
    </source>
</evidence>
<accession>A0A822YQY3</accession>
<proteinExistence type="predicted"/>
<evidence type="ECO:0000313" key="1">
    <source>
        <dbReference type="EMBL" id="DAD31618.1"/>
    </source>
</evidence>
<sequence length="53" mass="5911">MIPKSSLWIIPLQKAAKNLVSAASSAERKIELEKQVECAVYLCKIEEGEEMGF</sequence>
<dbReference type="AlphaFoldDB" id="A0A822YQY3"/>
<keyword evidence="2" id="KW-1185">Reference proteome</keyword>
<protein>
    <submittedName>
        <fullName evidence="1">Uncharacterized protein</fullName>
    </submittedName>
</protein>
<reference evidence="1 2" key="1">
    <citation type="journal article" date="2020" name="Mol. Biol. Evol.">
        <title>Distinct Expression and Methylation Patterns for Genes with Different Fates following a Single Whole-Genome Duplication in Flowering Plants.</title>
        <authorList>
            <person name="Shi T."/>
            <person name="Rahmani R.S."/>
            <person name="Gugger P.F."/>
            <person name="Wang M."/>
            <person name="Li H."/>
            <person name="Zhang Y."/>
            <person name="Li Z."/>
            <person name="Wang Q."/>
            <person name="Van de Peer Y."/>
            <person name="Marchal K."/>
            <person name="Chen J."/>
        </authorList>
    </citation>
    <scope>NUCLEOTIDE SEQUENCE [LARGE SCALE GENOMIC DNA]</scope>
    <source>
        <tissue evidence="1">Leaf</tissue>
    </source>
</reference>
<organism evidence="1 2">
    <name type="scientific">Nelumbo nucifera</name>
    <name type="common">Sacred lotus</name>
    <dbReference type="NCBI Taxonomy" id="4432"/>
    <lineage>
        <taxon>Eukaryota</taxon>
        <taxon>Viridiplantae</taxon>
        <taxon>Streptophyta</taxon>
        <taxon>Embryophyta</taxon>
        <taxon>Tracheophyta</taxon>
        <taxon>Spermatophyta</taxon>
        <taxon>Magnoliopsida</taxon>
        <taxon>Proteales</taxon>
        <taxon>Nelumbonaceae</taxon>
        <taxon>Nelumbo</taxon>
    </lineage>
</organism>
<gene>
    <name evidence="1" type="ORF">HUJ06_010469</name>
</gene>
<dbReference type="Proteomes" id="UP000607653">
    <property type="component" value="Unassembled WGS sequence"/>
</dbReference>
<name>A0A822YQY3_NELNU</name>